<evidence type="ECO:0000313" key="1">
    <source>
        <dbReference type="EMBL" id="BBX73369.1"/>
    </source>
</evidence>
<dbReference type="OrthoDB" id="4641661at2"/>
<protein>
    <submittedName>
        <fullName evidence="1">Uncharacterized protein</fullName>
    </submittedName>
</protein>
<evidence type="ECO:0000313" key="2">
    <source>
        <dbReference type="Proteomes" id="UP000467236"/>
    </source>
</evidence>
<dbReference type="RefSeq" id="WP_083049079.1">
    <property type="nucleotide sequence ID" value="NZ_AP022575.1"/>
</dbReference>
<dbReference type="Proteomes" id="UP000467236">
    <property type="component" value="Chromosome"/>
</dbReference>
<gene>
    <name evidence="1" type="ORF">MSHI_12750</name>
</gene>
<accession>A0A7I7MPY0</accession>
<proteinExistence type="predicted"/>
<organism evidence="1 2">
    <name type="scientific">Mycobacterium shinjukuense</name>
    <dbReference type="NCBI Taxonomy" id="398694"/>
    <lineage>
        <taxon>Bacteria</taxon>
        <taxon>Bacillati</taxon>
        <taxon>Actinomycetota</taxon>
        <taxon>Actinomycetes</taxon>
        <taxon>Mycobacteriales</taxon>
        <taxon>Mycobacteriaceae</taxon>
        <taxon>Mycobacterium</taxon>
    </lineage>
</organism>
<name>A0A7I7MPY0_9MYCO</name>
<sequence>MAKASESTVIDLQSHPVWRAAQRRERQLLEDMRRHPAYQGRLRAAAMGGDHALGARNLGAATSPDAPA</sequence>
<dbReference type="KEGG" id="mshj:MSHI_12750"/>
<dbReference type="AlphaFoldDB" id="A0A7I7MPY0"/>
<reference evidence="1 2" key="1">
    <citation type="journal article" date="2019" name="Emerg. Microbes Infect.">
        <title>Comprehensive subspecies identification of 175 nontuberculous mycobacteria species based on 7547 genomic profiles.</title>
        <authorList>
            <person name="Matsumoto Y."/>
            <person name="Kinjo T."/>
            <person name="Motooka D."/>
            <person name="Nabeya D."/>
            <person name="Jung N."/>
            <person name="Uechi K."/>
            <person name="Horii T."/>
            <person name="Iida T."/>
            <person name="Fujita J."/>
            <person name="Nakamura S."/>
        </authorList>
    </citation>
    <scope>NUCLEOTIDE SEQUENCE [LARGE SCALE GENOMIC DNA]</scope>
    <source>
        <strain evidence="1 2">JCM 14233</strain>
    </source>
</reference>
<dbReference type="EMBL" id="AP022575">
    <property type="protein sequence ID" value="BBX73369.1"/>
    <property type="molecule type" value="Genomic_DNA"/>
</dbReference>
<keyword evidence="2" id="KW-1185">Reference proteome</keyword>